<feature type="transmembrane region" description="Helical" evidence="8">
    <location>
        <begin position="259"/>
        <end position="282"/>
    </location>
</feature>
<name>A0A1H9RFY8_9MICO</name>
<accession>A0A1H9RFY8</accession>
<dbReference type="PROSITE" id="PS01348">
    <property type="entry name" value="MRAY_2"/>
    <property type="match status" value="1"/>
</dbReference>
<feature type="transmembrane region" description="Helical" evidence="8">
    <location>
        <begin position="339"/>
        <end position="357"/>
    </location>
</feature>
<dbReference type="GO" id="GO:0016780">
    <property type="term" value="F:phosphotransferase activity, for other substituted phosphate groups"/>
    <property type="evidence" value="ECO:0007669"/>
    <property type="project" value="InterPro"/>
</dbReference>
<evidence type="ECO:0000256" key="3">
    <source>
        <dbReference type="ARBA" id="ARBA00022679"/>
    </source>
</evidence>
<gene>
    <name evidence="9" type="ORF">SAMN05216199_0967</name>
</gene>
<keyword evidence="7" id="KW-0479">Metal-binding</keyword>
<dbReference type="GO" id="GO:0005886">
    <property type="term" value="C:plasma membrane"/>
    <property type="evidence" value="ECO:0007669"/>
    <property type="project" value="UniProtKB-SubCell"/>
</dbReference>
<dbReference type="PANTHER" id="PTHR22926">
    <property type="entry name" value="PHOSPHO-N-ACETYLMURAMOYL-PENTAPEPTIDE-TRANSFERASE"/>
    <property type="match status" value="1"/>
</dbReference>
<dbReference type="EMBL" id="FOHB01000001">
    <property type="protein sequence ID" value="SER71628.1"/>
    <property type="molecule type" value="Genomic_DNA"/>
</dbReference>
<reference evidence="10" key="1">
    <citation type="submission" date="2016-10" db="EMBL/GenBank/DDBJ databases">
        <authorList>
            <person name="Varghese N."/>
            <person name="Submissions S."/>
        </authorList>
    </citation>
    <scope>NUCLEOTIDE SEQUENCE [LARGE SCALE GENOMIC DNA]</scope>
    <source>
        <strain evidence="10">CGMCC 1.6963</strain>
    </source>
</reference>
<feature type="binding site" evidence="7">
    <location>
        <position position="225"/>
    </location>
    <ligand>
        <name>Mg(2+)</name>
        <dbReference type="ChEBI" id="CHEBI:18420"/>
    </ligand>
</feature>
<organism evidence="9 10">
    <name type="scientific">Pedococcus cremeus</name>
    <dbReference type="NCBI Taxonomy" id="587636"/>
    <lineage>
        <taxon>Bacteria</taxon>
        <taxon>Bacillati</taxon>
        <taxon>Actinomycetota</taxon>
        <taxon>Actinomycetes</taxon>
        <taxon>Micrococcales</taxon>
        <taxon>Intrasporangiaceae</taxon>
        <taxon>Pedococcus</taxon>
    </lineage>
</organism>
<dbReference type="InterPro" id="IPR000715">
    <property type="entry name" value="Glycosyl_transferase_4"/>
</dbReference>
<dbReference type="GO" id="GO:0071555">
    <property type="term" value="P:cell wall organization"/>
    <property type="evidence" value="ECO:0007669"/>
    <property type="project" value="TreeGrafter"/>
</dbReference>
<feature type="binding site" evidence="7">
    <location>
        <position position="157"/>
    </location>
    <ligand>
        <name>Mg(2+)</name>
        <dbReference type="ChEBI" id="CHEBI:18420"/>
    </ligand>
</feature>
<dbReference type="GO" id="GO:0046872">
    <property type="term" value="F:metal ion binding"/>
    <property type="evidence" value="ECO:0007669"/>
    <property type="project" value="UniProtKB-KW"/>
</dbReference>
<feature type="transmembrane region" description="Helical" evidence="8">
    <location>
        <begin position="164"/>
        <end position="184"/>
    </location>
</feature>
<keyword evidence="6 8" id="KW-0472">Membrane</keyword>
<feature type="transmembrane region" description="Helical" evidence="8">
    <location>
        <begin position="48"/>
        <end position="67"/>
    </location>
</feature>
<evidence type="ECO:0000256" key="1">
    <source>
        <dbReference type="ARBA" id="ARBA00004651"/>
    </source>
</evidence>
<keyword evidence="5 8" id="KW-1133">Transmembrane helix</keyword>
<dbReference type="InterPro" id="IPR018480">
    <property type="entry name" value="PNAcMuramoyl-5peptid_Trfase_CS"/>
</dbReference>
<comment type="cofactor">
    <cofactor evidence="7">
        <name>Mg(2+)</name>
        <dbReference type="ChEBI" id="CHEBI:18420"/>
    </cofactor>
</comment>
<dbReference type="STRING" id="587636.SAMN05216199_0967"/>
<comment type="subcellular location">
    <subcellularLocation>
        <location evidence="1">Cell membrane</location>
        <topology evidence="1">Multi-pass membrane protein</topology>
    </subcellularLocation>
</comment>
<evidence type="ECO:0000256" key="2">
    <source>
        <dbReference type="ARBA" id="ARBA00022475"/>
    </source>
</evidence>
<dbReference type="Pfam" id="PF00953">
    <property type="entry name" value="Glycos_transf_4"/>
    <property type="match status" value="1"/>
</dbReference>
<evidence type="ECO:0000256" key="8">
    <source>
        <dbReference type="SAM" id="Phobius"/>
    </source>
</evidence>
<evidence type="ECO:0000256" key="4">
    <source>
        <dbReference type="ARBA" id="ARBA00022692"/>
    </source>
</evidence>
<evidence type="ECO:0000313" key="9">
    <source>
        <dbReference type="EMBL" id="SER71628.1"/>
    </source>
</evidence>
<feature type="transmembrane region" description="Helical" evidence="8">
    <location>
        <begin position="196"/>
        <end position="216"/>
    </location>
</feature>
<proteinExistence type="predicted"/>
<feature type="transmembrane region" description="Helical" evidence="8">
    <location>
        <begin position="313"/>
        <end position="333"/>
    </location>
</feature>
<dbReference type="GO" id="GO:0009103">
    <property type="term" value="P:lipopolysaccharide biosynthetic process"/>
    <property type="evidence" value="ECO:0007669"/>
    <property type="project" value="TreeGrafter"/>
</dbReference>
<dbReference type="PANTHER" id="PTHR22926:SF3">
    <property type="entry name" value="UNDECAPRENYL-PHOSPHATE ALPHA-N-ACETYLGLUCOSAMINYL 1-PHOSPHATE TRANSFERASE"/>
    <property type="match status" value="1"/>
</dbReference>
<evidence type="ECO:0000256" key="6">
    <source>
        <dbReference type="ARBA" id="ARBA00023136"/>
    </source>
</evidence>
<dbReference type="AlphaFoldDB" id="A0A1H9RFY8"/>
<dbReference type="OrthoDB" id="9783652at2"/>
<sequence>MREYLLVLMVAAVITYAATPLLRAIAVKTGAFTPVRDRDVHSAPIPRLGGVAIFLGFAASMLAASHLPRLGQVFETGPELKGVLWGAALVCLLGAVDDIHELDPLTKLGGQMIAAGFMAFQGVQLFSLPLGGVTVLPAPVMVALTVLTVLVMTNAVNFIDGLDGLAAGVVGIAAASFFVYSYLISRNYDPPNVFSSATFISAALIGCCLGFLPHNFHPARLFMGDSGALLLGLLLAAATISTTGSVTPTDVSTNELTATLLPLVVPTAIILLPLVDVVLAIVRRTRAGQRPWQPDAKHLHHRMLQIGHGHRRAVMLLWLWAAVAALGSVSFVFLQAGVAAAAVVGVVVVAVVLTVWLPRWSRTRQPRVLS</sequence>
<keyword evidence="2" id="KW-1003">Cell membrane</keyword>
<keyword evidence="7" id="KW-0460">Magnesium</keyword>
<dbReference type="RefSeq" id="WP_091755773.1">
    <property type="nucleotide sequence ID" value="NZ_FOHB01000001.1"/>
</dbReference>
<evidence type="ECO:0000256" key="7">
    <source>
        <dbReference type="PIRSR" id="PIRSR600715-1"/>
    </source>
</evidence>
<feature type="transmembrane region" description="Helical" evidence="8">
    <location>
        <begin position="126"/>
        <end position="152"/>
    </location>
</feature>
<dbReference type="CDD" id="cd06853">
    <property type="entry name" value="GT_WecA_like"/>
    <property type="match status" value="1"/>
</dbReference>
<keyword evidence="10" id="KW-1185">Reference proteome</keyword>
<dbReference type="Proteomes" id="UP000199019">
    <property type="component" value="Unassembled WGS sequence"/>
</dbReference>
<keyword evidence="3 9" id="KW-0808">Transferase</keyword>
<feature type="transmembrane region" description="Helical" evidence="8">
    <location>
        <begin position="228"/>
        <end position="247"/>
    </location>
</feature>
<keyword evidence="4 8" id="KW-0812">Transmembrane</keyword>
<evidence type="ECO:0000256" key="5">
    <source>
        <dbReference type="ARBA" id="ARBA00022989"/>
    </source>
</evidence>
<dbReference type="GO" id="GO:0044038">
    <property type="term" value="P:cell wall macromolecule biosynthetic process"/>
    <property type="evidence" value="ECO:0007669"/>
    <property type="project" value="TreeGrafter"/>
</dbReference>
<protein>
    <submittedName>
        <fullName evidence="9">UDP-GlcNAc:undecaprenyl-phosphate GlcNAc-1-phosphate transferase</fullName>
    </submittedName>
</protein>
<evidence type="ECO:0000313" key="10">
    <source>
        <dbReference type="Proteomes" id="UP000199019"/>
    </source>
</evidence>